<dbReference type="InterPro" id="IPR058245">
    <property type="entry name" value="NreC/VraR/RcsB-like_REC"/>
</dbReference>
<protein>
    <recommendedName>
        <fullName evidence="1">Stage 0 sporulation protein A homolog</fullName>
    </recommendedName>
</protein>
<dbReference type="PROSITE" id="PS50043">
    <property type="entry name" value="HTH_LUXR_2"/>
    <property type="match status" value="1"/>
</dbReference>
<sequence>MTNKDIKVLLVEDHMMIRMGTALVIEKTEGITLVGEAEDGQQGVEMAKELLPDVILMDIGLPVIDGIEATRRIKELNLDSKILIFTSRDNDDDVFAALAAGADGYIMKGATAQQLTAALTAVNEGTAWLDPAIARLVLSNVQKQKSEDTTTDSINYKAGKNTFGLTEREMEVLALIVDGLSNPEIAEKLFITRATAKAHVHSILQKLYVDDRTQAAVTAMREGLV</sequence>
<dbReference type="SUPFAM" id="SSF52172">
    <property type="entry name" value="CheY-like"/>
    <property type="match status" value="1"/>
</dbReference>
<keyword evidence="5" id="KW-0804">Transcription</keyword>
<dbReference type="PROSITE" id="PS50110">
    <property type="entry name" value="RESPONSE_REGULATORY"/>
    <property type="match status" value="1"/>
</dbReference>
<name>A0A9D1N0B5_9CLOT</name>
<dbReference type="SMART" id="SM00448">
    <property type="entry name" value="REC"/>
    <property type="match status" value="1"/>
</dbReference>
<dbReference type="InterPro" id="IPR000792">
    <property type="entry name" value="Tscrpt_reg_LuxR_C"/>
</dbReference>
<comment type="function">
    <text evidence="6">May play the central regulatory role in sporulation. It may be an element of the effector pathway responsible for the activation of sporulation genes in response to nutritional stress. Spo0A may act in concert with spo0H (a sigma factor) to control the expression of some genes that are critical to the sporulation process.</text>
</comment>
<dbReference type="InterPro" id="IPR039420">
    <property type="entry name" value="WalR-like"/>
</dbReference>
<dbReference type="PANTHER" id="PTHR43214:SF43">
    <property type="entry name" value="TWO-COMPONENT RESPONSE REGULATOR"/>
    <property type="match status" value="1"/>
</dbReference>
<dbReference type="Pfam" id="PF00072">
    <property type="entry name" value="Response_reg"/>
    <property type="match status" value="1"/>
</dbReference>
<comment type="caution">
    <text evidence="10">The sequence shown here is derived from an EMBL/GenBank/DDBJ whole genome shotgun (WGS) entry which is preliminary data.</text>
</comment>
<evidence type="ECO:0000256" key="6">
    <source>
        <dbReference type="ARBA" id="ARBA00024867"/>
    </source>
</evidence>
<dbReference type="SUPFAM" id="SSF46894">
    <property type="entry name" value="C-terminal effector domain of the bipartite response regulators"/>
    <property type="match status" value="1"/>
</dbReference>
<accession>A0A9D1N0B5</accession>
<proteinExistence type="predicted"/>
<gene>
    <name evidence="10" type="ORF">IAD26_04310</name>
</gene>
<evidence type="ECO:0000256" key="5">
    <source>
        <dbReference type="ARBA" id="ARBA00023163"/>
    </source>
</evidence>
<evidence type="ECO:0000256" key="2">
    <source>
        <dbReference type="ARBA" id="ARBA00022553"/>
    </source>
</evidence>
<dbReference type="SMART" id="SM00421">
    <property type="entry name" value="HTH_LUXR"/>
    <property type="match status" value="1"/>
</dbReference>
<dbReference type="GO" id="GO:0003677">
    <property type="term" value="F:DNA binding"/>
    <property type="evidence" value="ECO:0007669"/>
    <property type="project" value="UniProtKB-KW"/>
</dbReference>
<evidence type="ECO:0000313" key="10">
    <source>
        <dbReference type="EMBL" id="HIU92341.1"/>
    </source>
</evidence>
<dbReference type="Gene3D" id="3.40.50.2300">
    <property type="match status" value="1"/>
</dbReference>
<evidence type="ECO:0000259" key="9">
    <source>
        <dbReference type="PROSITE" id="PS50110"/>
    </source>
</evidence>
<dbReference type="PANTHER" id="PTHR43214">
    <property type="entry name" value="TWO-COMPONENT RESPONSE REGULATOR"/>
    <property type="match status" value="1"/>
</dbReference>
<evidence type="ECO:0000256" key="3">
    <source>
        <dbReference type="ARBA" id="ARBA00023015"/>
    </source>
</evidence>
<keyword evidence="2 7" id="KW-0597">Phosphoprotein</keyword>
<dbReference type="PRINTS" id="PR00038">
    <property type="entry name" value="HTHLUXR"/>
</dbReference>
<evidence type="ECO:0000256" key="7">
    <source>
        <dbReference type="PROSITE-ProRule" id="PRU00169"/>
    </source>
</evidence>
<dbReference type="CDD" id="cd06170">
    <property type="entry name" value="LuxR_C_like"/>
    <property type="match status" value="1"/>
</dbReference>
<keyword evidence="3" id="KW-0805">Transcription regulation</keyword>
<dbReference type="AlphaFoldDB" id="A0A9D1N0B5"/>
<dbReference type="GO" id="GO:0006355">
    <property type="term" value="P:regulation of DNA-templated transcription"/>
    <property type="evidence" value="ECO:0007669"/>
    <property type="project" value="InterPro"/>
</dbReference>
<evidence type="ECO:0000313" key="11">
    <source>
        <dbReference type="Proteomes" id="UP000886748"/>
    </source>
</evidence>
<evidence type="ECO:0000256" key="1">
    <source>
        <dbReference type="ARBA" id="ARBA00018672"/>
    </source>
</evidence>
<dbReference type="CDD" id="cd17535">
    <property type="entry name" value="REC_NarL-like"/>
    <property type="match status" value="1"/>
</dbReference>
<dbReference type="GO" id="GO:0000160">
    <property type="term" value="P:phosphorelay signal transduction system"/>
    <property type="evidence" value="ECO:0007669"/>
    <property type="project" value="InterPro"/>
</dbReference>
<feature type="domain" description="Response regulatory" evidence="9">
    <location>
        <begin position="7"/>
        <end position="123"/>
    </location>
</feature>
<reference evidence="10" key="2">
    <citation type="journal article" date="2021" name="PeerJ">
        <title>Extensive microbial diversity within the chicken gut microbiome revealed by metagenomics and culture.</title>
        <authorList>
            <person name="Gilroy R."/>
            <person name="Ravi A."/>
            <person name="Getino M."/>
            <person name="Pursley I."/>
            <person name="Horton D.L."/>
            <person name="Alikhan N.F."/>
            <person name="Baker D."/>
            <person name="Gharbi K."/>
            <person name="Hall N."/>
            <person name="Watson M."/>
            <person name="Adriaenssens E.M."/>
            <person name="Foster-Nyarko E."/>
            <person name="Jarju S."/>
            <person name="Secka A."/>
            <person name="Antonio M."/>
            <person name="Oren A."/>
            <person name="Chaudhuri R.R."/>
            <person name="La Ragione R."/>
            <person name="Hildebrand F."/>
            <person name="Pallen M.J."/>
        </authorList>
    </citation>
    <scope>NUCLEOTIDE SEQUENCE</scope>
    <source>
        <strain evidence="10">CHK154-7741</strain>
    </source>
</reference>
<evidence type="ECO:0000256" key="4">
    <source>
        <dbReference type="ARBA" id="ARBA00023125"/>
    </source>
</evidence>
<dbReference type="InterPro" id="IPR016032">
    <property type="entry name" value="Sig_transdc_resp-reg_C-effctor"/>
</dbReference>
<evidence type="ECO:0000259" key="8">
    <source>
        <dbReference type="PROSITE" id="PS50043"/>
    </source>
</evidence>
<feature type="domain" description="HTH luxR-type" evidence="8">
    <location>
        <begin position="158"/>
        <end position="223"/>
    </location>
</feature>
<keyword evidence="4" id="KW-0238">DNA-binding</keyword>
<dbReference type="EMBL" id="DVOD01000030">
    <property type="protein sequence ID" value="HIU92341.1"/>
    <property type="molecule type" value="Genomic_DNA"/>
</dbReference>
<dbReference type="Pfam" id="PF00196">
    <property type="entry name" value="GerE"/>
    <property type="match status" value="1"/>
</dbReference>
<organism evidence="10 11">
    <name type="scientific">Candidatus Limenecus avicola</name>
    <dbReference type="NCBI Taxonomy" id="2840847"/>
    <lineage>
        <taxon>Bacteria</taxon>
        <taxon>Bacillati</taxon>
        <taxon>Bacillota</taxon>
        <taxon>Clostridia</taxon>
        <taxon>Eubacteriales</taxon>
        <taxon>Clostridiaceae</taxon>
        <taxon>Clostridiaceae incertae sedis</taxon>
        <taxon>Candidatus Limenecus</taxon>
    </lineage>
</organism>
<reference evidence="10" key="1">
    <citation type="submission" date="2020-10" db="EMBL/GenBank/DDBJ databases">
        <authorList>
            <person name="Gilroy R."/>
        </authorList>
    </citation>
    <scope>NUCLEOTIDE SEQUENCE</scope>
    <source>
        <strain evidence="10">CHK154-7741</strain>
    </source>
</reference>
<dbReference type="Proteomes" id="UP000886748">
    <property type="component" value="Unassembled WGS sequence"/>
</dbReference>
<dbReference type="InterPro" id="IPR011006">
    <property type="entry name" value="CheY-like_superfamily"/>
</dbReference>
<dbReference type="InterPro" id="IPR001789">
    <property type="entry name" value="Sig_transdc_resp-reg_receiver"/>
</dbReference>
<feature type="modified residue" description="4-aspartylphosphate" evidence="7">
    <location>
        <position position="58"/>
    </location>
</feature>